<reference evidence="2" key="1">
    <citation type="journal article" date="2021" name="Proc. Natl. Acad. Sci. U.S.A.">
        <title>A Catalog of Tens of Thousands of Viruses from Human Metagenomes Reveals Hidden Associations with Chronic Diseases.</title>
        <authorList>
            <person name="Tisza M.J."/>
            <person name="Buck C.B."/>
        </authorList>
    </citation>
    <scope>NUCLEOTIDE SEQUENCE</scope>
    <source>
        <strain evidence="2">CtkyY8</strain>
    </source>
</reference>
<feature type="region of interest" description="Disordered" evidence="1">
    <location>
        <begin position="73"/>
        <end position="97"/>
    </location>
</feature>
<dbReference type="EMBL" id="BK059095">
    <property type="protein sequence ID" value="DAE29504.1"/>
    <property type="molecule type" value="Genomic_DNA"/>
</dbReference>
<evidence type="ECO:0000313" key="2">
    <source>
        <dbReference type="EMBL" id="DAE29504.1"/>
    </source>
</evidence>
<name>A0A8S5RDN8_9VIRU</name>
<protein>
    <submittedName>
        <fullName evidence="2">Uncharacterized protein</fullName>
    </submittedName>
</protein>
<feature type="compositionally biased region" description="Basic and acidic residues" evidence="1">
    <location>
        <begin position="77"/>
        <end position="97"/>
    </location>
</feature>
<proteinExistence type="predicted"/>
<accession>A0A8S5RDN8</accession>
<organism evidence="2">
    <name type="scientific">virus sp. ctkyY8</name>
    <dbReference type="NCBI Taxonomy" id="2827995"/>
    <lineage>
        <taxon>Viruses</taxon>
    </lineage>
</organism>
<evidence type="ECO:0000256" key="1">
    <source>
        <dbReference type="SAM" id="MobiDB-lite"/>
    </source>
</evidence>
<sequence length="97" mass="11117">MNKITEISDYVFFIDATGFITAKPKNNFSEKILTLGREVVSFSQKIKKRDMCNSYIIEVDKIGSRTYNEQNSIQKYGKKEKSDSSSDIKTESAMNDK</sequence>